<organism evidence="6 7">
    <name type="scientific">Acrobeloides nanus</name>
    <dbReference type="NCBI Taxonomy" id="290746"/>
    <lineage>
        <taxon>Eukaryota</taxon>
        <taxon>Metazoa</taxon>
        <taxon>Ecdysozoa</taxon>
        <taxon>Nematoda</taxon>
        <taxon>Chromadorea</taxon>
        <taxon>Rhabditida</taxon>
        <taxon>Tylenchina</taxon>
        <taxon>Cephalobomorpha</taxon>
        <taxon>Cephaloboidea</taxon>
        <taxon>Cephalobidae</taxon>
        <taxon>Acrobeloides</taxon>
    </lineage>
</organism>
<dbReference type="PANTHER" id="PTHR11662">
    <property type="entry name" value="SOLUTE CARRIER FAMILY 17"/>
    <property type="match status" value="1"/>
</dbReference>
<dbReference type="GO" id="GO:0022857">
    <property type="term" value="F:transmembrane transporter activity"/>
    <property type="evidence" value="ECO:0007669"/>
    <property type="project" value="TreeGrafter"/>
</dbReference>
<dbReference type="PANTHER" id="PTHR11662:SF405">
    <property type="entry name" value="PROTEIN CBG12249"/>
    <property type="match status" value="1"/>
</dbReference>
<sequence>MGFPLVVNGIFNSSQYIVQLCVKLLWGGVIMSYLQNRFSQNVSCKISQVFASIFVAAPMILIANLFDHLNEFALLSLLCLIAVGMGIILNGFYTYMLSLSPEHTGLLSSIANILGTIGCVILPYFFVVLKVSKHTQWYMVFTVAGIGQAVTSLLFVLYAK</sequence>
<dbReference type="GO" id="GO:0016020">
    <property type="term" value="C:membrane"/>
    <property type="evidence" value="ECO:0007669"/>
    <property type="project" value="UniProtKB-SubCell"/>
</dbReference>
<name>A0A914CZ47_9BILA</name>
<evidence type="ECO:0000256" key="3">
    <source>
        <dbReference type="ARBA" id="ARBA00022989"/>
    </source>
</evidence>
<dbReference type="GO" id="GO:0006820">
    <property type="term" value="P:monoatomic anion transport"/>
    <property type="evidence" value="ECO:0007669"/>
    <property type="project" value="TreeGrafter"/>
</dbReference>
<proteinExistence type="predicted"/>
<evidence type="ECO:0000256" key="2">
    <source>
        <dbReference type="ARBA" id="ARBA00022692"/>
    </source>
</evidence>
<evidence type="ECO:0000256" key="1">
    <source>
        <dbReference type="ARBA" id="ARBA00004141"/>
    </source>
</evidence>
<keyword evidence="4 5" id="KW-0472">Membrane</keyword>
<dbReference type="AlphaFoldDB" id="A0A914CZ47"/>
<feature type="transmembrane region" description="Helical" evidence="5">
    <location>
        <begin position="16"/>
        <end position="34"/>
    </location>
</feature>
<dbReference type="InterPro" id="IPR036259">
    <property type="entry name" value="MFS_trans_sf"/>
</dbReference>
<protein>
    <submittedName>
        <fullName evidence="7">Uncharacterized protein</fullName>
    </submittedName>
</protein>
<comment type="subcellular location">
    <subcellularLocation>
        <location evidence="1">Membrane</location>
        <topology evidence="1">Multi-pass membrane protein</topology>
    </subcellularLocation>
</comment>
<dbReference type="Proteomes" id="UP000887540">
    <property type="component" value="Unplaced"/>
</dbReference>
<dbReference type="SUPFAM" id="SSF103473">
    <property type="entry name" value="MFS general substrate transporter"/>
    <property type="match status" value="1"/>
</dbReference>
<feature type="transmembrane region" description="Helical" evidence="5">
    <location>
        <begin position="46"/>
        <end position="66"/>
    </location>
</feature>
<keyword evidence="6" id="KW-1185">Reference proteome</keyword>
<reference evidence="7" key="1">
    <citation type="submission" date="2022-11" db="UniProtKB">
        <authorList>
            <consortium name="WormBaseParasite"/>
        </authorList>
    </citation>
    <scope>IDENTIFICATION</scope>
</reference>
<keyword evidence="2 5" id="KW-0812">Transmembrane</keyword>
<dbReference type="WBParaSite" id="ACRNAN_scaffold16592.g9204.t1">
    <property type="protein sequence ID" value="ACRNAN_scaffold16592.g9204.t1"/>
    <property type="gene ID" value="ACRNAN_scaffold16592.g9204"/>
</dbReference>
<keyword evidence="3 5" id="KW-1133">Transmembrane helix</keyword>
<feature type="transmembrane region" description="Helical" evidence="5">
    <location>
        <begin position="72"/>
        <end position="93"/>
    </location>
</feature>
<evidence type="ECO:0000313" key="7">
    <source>
        <dbReference type="WBParaSite" id="ACRNAN_scaffold16592.g9204.t1"/>
    </source>
</evidence>
<feature type="transmembrane region" description="Helical" evidence="5">
    <location>
        <begin position="138"/>
        <end position="159"/>
    </location>
</feature>
<evidence type="ECO:0000256" key="5">
    <source>
        <dbReference type="SAM" id="Phobius"/>
    </source>
</evidence>
<evidence type="ECO:0000256" key="4">
    <source>
        <dbReference type="ARBA" id="ARBA00023136"/>
    </source>
</evidence>
<accession>A0A914CZ47</accession>
<feature type="transmembrane region" description="Helical" evidence="5">
    <location>
        <begin position="105"/>
        <end position="126"/>
    </location>
</feature>
<dbReference type="Gene3D" id="1.20.1250.20">
    <property type="entry name" value="MFS general substrate transporter like domains"/>
    <property type="match status" value="1"/>
</dbReference>
<dbReference type="InterPro" id="IPR050382">
    <property type="entry name" value="MFS_Na/Anion_cotransporter"/>
</dbReference>
<evidence type="ECO:0000313" key="6">
    <source>
        <dbReference type="Proteomes" id="UP000887540"/>
    </source>
</evidence>